<dbReference type="Gene3D" id="2.30.40.10">
    <property type="entry name" value="Urease, subunit C, domain 1"/>
    <property type="match status" value="1"/>
</dbReference>
<dbReference type="AlphaFoldDB" id="A0A7W9AJZ8"/>
<dbReference type="RefSeq" id="WP_184019609.1">
    <property type="nucleotide sequence ID" value="NZ_JACIJC010000004.1"/>
</dbReference>
<accession>A0A7W9AJZ8</accession>
<keyword evidence="3" id="KW-1185">Reference proteome</keyword>
<name>A0A7W9AJZ8_9SPHN</name>
<comment type="caution">
    <text evidence="2">The sequence shown here is derived from an EMBL/GenBank/DDBJ whole genome shotgun (WGS) entry which is preliminary data.</text>
</comment>
<dbReference type="GO" id="GO:0016810">
    <property type="term" value="F:hydrolase activity, acting on carbon-nitrogen (but not peptide) bonds"/>
    <property type="evidence" value="ECO:0007669"/>
    <property type="project" value="InterPro"/>
</dbReference>
<reference evidence="2 3" key="1">
    <citation type="submission" date="2020-08" db="EMBL/GenBank/DDBJ databases">
        <title>Genomic Encyclopedia of Type Strains, Phase IV (KMG-IV): sequencing the most valuable type-strain genomes for metagenomic binning, comparative biology and taxonomic classification.</title>
        <authorList>
            <person name="Goeker M."/>
        </authorList>
    </citation>
    <scope>NUCLEOTIDE SEQUENCE [LARGE SCALE GENOMIC DNA]</scope>
    <source>
        <strain evidence="2 3">DSM 25079</strain>
    </source>
</reference>
<dbReference type="PANTHER" id="PTHR43135:SF3">
    <property type="entry name" value="ALPHA-D-RIBOSE 1-METHYLPHOSPHONATE 5-TRIPHOSPHATE DIPHOSPHATASE"/>
    <property type="match status" value="1"/>
</dbReference>
<evidence type="ECO:0000313" key="3">
    <source>
        <dbReference type="Proteomes" id="UP000549617"/>
    </source>
</evidence>
<dbReference type="SUPFAM" id="SSF51338">
    <property type="entry name" value="Composite domain of metallo-dependent hydrolases"/>
    <property type="match status" value="1"/>
</dbReference>
<dbReference type="PANTHER" id="PTHR43135">
    <property type="entry name" value="ALPHA-D-RIBOSE 1-METHYLPHOSPHONATE 5-TRIPHOSPHATE DIPHOSPHATASE"/>
    <property type="match status" value="1"/>
</dbReference>
<protein>
    <submittedName>
        <fullName evidence="2">Imidazolonepropionase-like amidohydrolase</fullName>
    </submittedName>
</protein>
<keyword evidence="2" id="KW-0378">Hydrolase</keyword>
<evidence type="ECO:0000259" key="1">
    <source>
        <dbReference type="Pfam" id="PF01979"/>
    </source>
</evidence>
<gene>
    <name evidence="2" type="ORF">FHS49_002853</name>
</gene>
<organism evidence="2 3">
    <name type="scientific">Sphingobium boeckii</name>
    <dbReference type="NCBI Taxonomy" id="1082345"/>
    <lineage>
        <taxon>Bacteria</taxon>
        <taxon>Pseudomonadati</taxon>
        <taxon>Pseudomonadota</taxon>
        <taxon>Alphaproteobacteria</taxon>
        <taxon>Sphingomonadales</taxon>
        <taxon>Sphingomonadaceae</taxon>
        <taxon>Sphingobium</taxon>
    </lineage>
</organism>
<sequence>MRNALGLVLFLACAGSVLIERATLIRGARVFDGTGTPARVLDVLIRRDRIAAMGRRLTVPEARVIDARGMTLIPGLHDLHIHTIPEAFASAETLSAAHRPFLESGVTAMNEYSVGGDRLAAIRAVAADPAVKAAHLALALRVGVPGGHGTESDFVRAITTLATTPEEARAAMARLLPFRPDVIKVFADGWRYGRGGDKSDMDLPTLSAIVQAAHAQGVPVVTHTVTLAGAKMAARAGVDAVVHGVGDALADGELIALMRASGMAYVPTLAVYEPQPDRQLLPAEWDRLRPEDRAREEARRAAPIEPIADYDAQRWAIMRENVRILHAAGLPIGIGTDTGIGGVYPGLATVREIRLLTGLGFTPRQALSAATVGSARIMDRQGRDGRIARGRGADLVLVAGRPDERIEDLYAVRRVWVSGRLVVGD</sequence>
<dbReference type="InterPro" id="IPR011059">
    <property type="entry name" value="Metal-dep_hydrolase_composite"/>
</dbReference>
<dbReference type="InterPro" id="IPR032466">
    <property type="entry name" value="Metal_Hydrolase"/>
</dbReference>
<dbReference type="Gene3D" id="3.20.20.140">
    <property type="entry name" value="Metal-dependent hydrolases"/>
    <property type="match status" value="1"/>
</dbReference>
<dbReference type="Pfam" id="PF01979">
    <property type="entry name" value="Amidohydro_1"/>
    <property type="match status" value="1"/>
</dbReference>
<dbReference type="InterPro" id="IPR051781">
    <property type="entry name" value="Metallo-dep_Hydrolase"/>
</dbReference>
<proteinExistence type="predicted"/>
<dbReference type="SUPFAM" id="SSF51556">
    <property type="entry name" value="Metallo-dependent hydrolases"/>
    <property type="match status" value="1"/>
</dbReference>
<feature type="domain" description="Amidohydrolase-related" evidence="1">
    <location>
        <begin position="71"/>
        <end position="422"/>
    </location>
</feature>
<dbReference type="InterPro" id="IPR006680">
    <property type="entry name" value="Amidohydro-rel"/>
</dbReference>
<evidence type="ECO:0000313" key="2">
    <source>
        <dbReference type="EMBL" id="MBB5686829.1"/>
    </source>
</evidence>
<dbReference type="EMBL" id="JACIJC010000004">
    <property type="protein sequence ID" value="MBB5686829.1"/>
    <property type="molecule type" value="Genomic_DNA"/>
</dbReference>
<dbReference type="Proteomes" id="UP000549617">
    <property type="component" value="Unassembled WGS sequence"/>
</dbReference>